<dbReference type="HOGENOM" id="CLU_061991_0_0_11"/>
<dbReference type="Proteomes" id="UP000002255">
    <property type="component" value="Chromosome"/>
</dbReference>
<dbReference type="EMBL" id="CP001821">
    <property type="protein sequence ID" value="ACZ32215.1"/>
    <property type="molecule type" value="Genomic_DNA"/>
</dbReference>
<dbReference type="Gene3D" id="2.40.10.10">
    <property type="entry name" value="Trypsin-like serine proteases"/>
    <property type="match status" value="1"/>
</dbReference>
<keyword evidence="2" id="KW-1185">Reference proteome</keyword>
<evidence type="ECO:0000313" key="1">
    <source>
        <dbReference type="EMBL" id="ACZ32215.1"/>
    </source>
</evidence>
<proteinExistence type="predicted"/>
<name>D1C0L2_XYLCX</name>
<reference evidence="1 2" key="2">
    <citation type="journal article" date="2010" name="Stand. Genomic Sci.">
        <title>Complete genome sequence of Xylanimonas cellulosilytica type strain (XIL07).</title>
        <authorList>
            <person name="Foster B."/>
            <person name="Pukall R."/>
            <person name="Abt B."/>
            <person name="Nolan M."/>
            <person name="Glavina Del Rio T."/>
            <person name="Chen F."/>
            <person name="Lucas S."/>
            <person name="Tice H."/>
            <person name="Pitluck S."/>
            <person name="Cheng J.-F."/>
            <person name="Chertkov O."/>
            <person name="Brettin T."/>
            <person name="Han C."/>
            <person name="Detter J.C."/>
            <person name="Bruce D."/>
            <person name="Goodwin L."/>
            <person name="Ivanova N."/>
            <person name="Mavromatis K."/>
            <person name="Pati A."/>
            <person name="Mikhailova N."/>
            <person name="Chen A."/>
            <person name="Palaniappan K."/>
            <person name="Land M."/>
            <person name="Hauser L."/>
            <person name="Chang Y.-J."/>
            <person name="Jeffries C.D."/>
            <person name="Chain P."/>
            <person name="Rohde M."/>
            <person name="Goeker M."/>
            <person name="Bristow J."/>
            <person name="Eisen J.A."/>
            <person name="Markowitz V."/>
            <person name="Hugenholtz P."/>
            <person name="Kyrpides N.C."/>
            <person name="Klenk H.-P."/>
            <person name="Lapidus A."/>
        </authorList>
    </citation>
    <scope>NUCLEOTIDE SEQUENCE [LARGE SCALE GENOMIC DNA]</scope>
    <source>
        <strain evidence="2">DSM 15894 / CECT 5975 / LMG 20990 / XIL07</strain>
    </source>
</reference>
<protein>
    <submittedName>
        <fullName evidence="1">Uncharacterized protein</fullName>
    </submittedName>
</protein>
<dbReference type="InterPro" id="IPR009003">
    <property type="entry name" value="Peptidase_S1_PA"/>
</dbReference>
<dbReference type="eggNOG" id="COG0265">
    <property type="taxonomic scope" value="Bacteria"/>
</dbReference>
<dbReference type="STRING" id="446471.Xcel_3215"/>
<organism evidence="1 2">
    <name type="scientific">Xylanimonas cellulosilytica (strain DSM 15894 / JCM 12276 / CECT 5975 / KCTC 9989 / LMG 20990 / NBRC 107835 / XIL07)</name>
    <dbReference type="NCBI Taxonomy" id="446471"/>
    <lineage>
        <taxon>Bacteria</taxon>
        <taxon>Bacillati</taxon>
        <taxon>Actinomycetota</taxon>
        <taxon>Actinomycetes</taxon>
        <taxon>Micrococcales</taxon>
        <taxon>Promicromonosporaceae</taxon>
        <taxon>Xylanimonas</taxon>
    </lineage>
</organism>
<dbReference type="KEGG" id="xce:Xcel_3215"/>
<dbReference type="AlphaFoldDB" id="D1C0L2"/>
<reference evidence="2" key="1">
    <citation type="submission" date="2009-11" db="EMBL/GenBank/DDBJ databases">
        <title>The complete chromosome of Xylanimonas cellulosilytica DSM 15894.</title>
        <authorList>
            <consortium name="US DOE Joint Genome Institute (JGI-PGF)"/>
            <person name="Lucas S."/>
            <person name="Copeland A."/>
            <person name="Lapidus A."/>
            <person name="Glavina del Rio T."/>
            <person name="Dalin E."/>
            <person name="Tice H."/>
            <person name="Bruce D."/>
            <person name="Goodwin L."/>
            <person name="Pitluck S."/>
            <person name="Kyrpides N."/>
            <person name="Mavromatis K."/>
            <person name="Ivanova N."/>
            <person name="Mikhailova N."/>
            <person name="Foster B."/>
            <person name="Clum A."/>
            <person name="Brettin T."/>
            <person name="Detter J.C."/>
            <person name="Han C."/>
            <person name="Larimer F."/>
            <person name="Land M."/>
            <person name="Hauser L."/>
            <person name="Markowitz V."/>
            <person name="Cheng J.F."/>
            <person name="Hugenholtz P."/>
            <person name="Woyke T."/>
            <person name="Wu D."/>
            <person name="Gehrich-Schroeter G."/>
            <person name="Schneider S."/>
            <person name="Pukall S.R."/>
            <person name="Klenk H.P."/>
            <person name="Eisen J.A."/>
        </authorList>
    </citation>
    <scope>NUCLEOTIDE SEQUENCE [LARGE SCALE GENOMIC DNA]</scope>
    <source>
        <strain evidence="2">DSM 15894 / CECT 5975 / LMG 20990 / XIL07</strain>
    </source>
</reference>
<evidence type="ECO:0000313" key="2">
    <source>
        <dbReference type="Proteomes" id="UP000002255"/>
    </source>
</evidence>
<dbReference type="InterPro" id="IPR043504">
    <property type="entry name" value="Peptidase_S1_PA_chymotrypsin"/>
</dbReference>
<dbReference type="SUPFAM" id="SSF50494">
    <property type="entry name" value="Trypsin-like serine proteases"/>
    <property type="match status" value="1"/>
</dbReference>
<accession>D1C0L2</accession>
<gene>
    <name evidence="1" type="ordered locus">Xcel_3215</name>
</gene>
<sequence length="379" mass="38975">MTPTLRRRCPGASVRPLSEGCDSIGGMTGQELTEARRTKSELGAFARELAERYGAVTPSAVAPEGTVDAATPSDLVRAPTLSLGLAPADGGGYTVAVRYRLGLPAARAVVKRVAAEAGAGADVRRTGRIRTQSDVRPRPPVVSARALGETTRTRPLRPGVSIAHVDVTAGTLGAFVVAREASSEAAQERHALSNWHVLVGSPEAGAGDVVVQPGPADGGRDPRDRVGTLARWAPMNPGEHHLVDAAIALLDDGIDVDPTYPVGRVTTTAQALGGEAVAKVGRTTSLTRGRVSAIELDDVLVGYGDDLGVLGFDGQIEIESTGDEPFSRGGDSGSLVYREDGVAIGLLFAGSETGGPGGHGLTYANPIDTVLTTLNATLT</sequence>